<dbReference type="EMBL" id="CAAALY010082337">
    <property type="protein sequence ID" value="VEL26734.1"/>
    <property type="molecule type" value="Genomic_DNA"/>
</dbReference>
<dbReference type="PROSITE" id="PS50025">
    <property type="entry name" value="LAM_G_DOMAIN"/>
    <property type="match status" value="1"/>
</dbReference>
<evidence type="ECO:0000259" key="2">
    <source>
        <dbReference type="PROSITE" id="PS50025"/>
    </source>
</evidence>
<dbReference type="PROSITE" id="PS50026">
    <property type="entry name" value="EGF_3"/>
    <property type="match status" value="1"/>
</dbReference>
<dbReference type="Gene3D" id="2.10.25.10">
    <property type="entry name" value="Laminin"/>
    <property type="match status" value="1"/>
</dbReference>
<evidence type="ECO:0000256" key="1">
    <source>
        <dbReference type="PROSITE-ProRule" id="PRU00076"/>
    </source>
</evidence>
<feature type="domain" description="Laminin G" evidence="2">
    <location>
        <begin position="1"/>
        <end position="57"/>
    </location>
</feature>
<feature type="domain" description="EGF-like" evidence="3">
    <location>
        <begin position="59"/>
        <end position="96"/>
    </location>
</feature>
<dbReference type="AlphaFoldDB" id="A0A3S5ADV3"/>
<dbReference type="SUPFAM" id="SSF57196">
    <property type="entry name" value="EGF/Laminin"/>
    <property type="match status" value="1"/>
</dbReference>
<comment type="caution">
    <text evidence="1">Lacks conserved residue(s) required for the propagation of feature annotation.</text>
</comment>
<evidence type="ECO:0000259" key="3">
    <source>
        <dbReference type="PROSITE" id="PS50026"/>
    </source>
</evidence>
<keyword evidence="1" id="KW-0245">EGF-like domain</keyword>
<dbReference type="OrthoDB" id="26719at2759"/>
<evidence type="ECO:0008006" key="6">
    <source>
        <dbReference type="Google" id="ProtNLM"/>
    </source>
</evidence>
<reference evidence="4" key="1">
    <citation type="submission" date="2018-11" db="EMBL/GenBank/DDBJ databases">
        <authorList>
            <consortium name="Pathogen Informatics"/>
        </authorList>
    </citation>
    <scope>NUCLEOTIDE SEQUENCE</scope>
</reference>
<comment type="caution">
    <text evidence="4">The sequence shown here is derived from an EMBL/GenBank/DDBJ whole genome shotgun (WGS) entry which is preliminary data.</text>
</comment>
<gene>
    <name evidence="4" type="ORF">PXEA_LOCUS20174</name>
</gene>
<protein>
    <recommendedName>
        <fullName evidence="6">EGF-like domain-containing protein</fullName>
    </recommendedName>
</protein>
<dbReference type="Proteomes" id="UP000784294">
    <property type="component" value="Unassembled WGS sequence"/>
</dbReference>
<dbReference type="InterPro" id="IPR000742">
    <property type="entry name" value="EGF"/>
</dbReference>
<dbReference type="Pfam" id="PF00008">
    <property type="entry name" value="EGF"/>
    <property type="match status" value="1"/>
</dbReference>
<dbReference type="InterPro" id="IPR001791">
    <property type="entry name" value="Laminin_G"/>
</dbReference>
<evidence type="ECO:0000313" key="5">
    <source>
        <dbReference type="Proteomes" id="UP000784294"/>
    </source>
</evidence>
<name>A0A3S5ADV3_9PLAT</name>
<organism evidence="4 5">
    <name type="scientific">Protopolystoma xenopodis</name>
    <dbReference type="NCBI Taxonomy" id="117903"/>
    <lineage>
        <taxon>Eukaryota</taxon>
        <taxon>Metazoa</taxon>
        <taxon>Spiralia</taxon>
        <taxon>Lophotrochozoa</taxon>
        <taxon>Platyhelminthes</taxon>
        <taxon>Monogenea</taxon>
        <taxon>Polyopisthocotylea</taxon>
        <taxon>Polystomatidea</taxon>
        <taxon>Polystomatidae</taxon>
        <taxon>Protopolystoma</taxon>
    </lineage>
</organism>
<sequence length="243" mass="27434">MLPIQVIFDPVSYIGGGRPQIFSYQGCLRRVRINSEEVVWSKLDVNSRHADIINGSCMIQDRCNPNPCKHEAPCTQTGNDFFCDCSKTGYGGAVCHQSEHFTSCSEVGLFYSRQAPRKNITIDLDGSGVLEPIEVQCDFTDINMVQTHVYHSNMGPIVVDGYQEPGSYRHQLSYSRANRETLGELVRRALTCEQAITYRCWNSHLLRLPTGGMVCSEESTNRRVNLDLCTHKLVAGFNYRDRI</sequence>
<proteinExistence type="predicted"/>
<keyword evidence="5" id="KW-1185">Reference proteome</keyword>
<evidence type="ECO:0000313" key="4">
    <source>
        <dbReference type="EMBL" id="VEL26734.1"/>
    </source>
</evidence>
<dbReference type="Gene3D" id="2.60.120.1000">
    <property type="match status" value="1"/>
</dbReference>
<accession>A0A3S5ADV3</accession>